<protein>
    <recommendedName>
        <fullName evidence="3">Spore coat protein</fullName>
    </recommendedName>
</protein>
<evidence type="ECO:0008006" key="3">
    <source>
        <dbReference type="Google" id="ProtNLM"/>
    </source>
</evidence>
<evidence type="ECO:0000313" key="2">
    <source>
        <dbReference type="Proteomes" id="UP000262939"/>
    </source>
</evidence>
<sequence length="64" mass="7383">MQQNLGLHETLELHELLTFKNNCLTKSSTMGALAKDDELKRLLALDVKQSKQEIEQLLQFMPKQ</sequence>
<proteinExistence type="predicted"/>
<comment type="caution">
    <text evidence="1">The sequence shown here is derived from an EMBL/GenBank/DDBJ whole genome shotgun (WGS) entry which is preliminary data.</text>
</comment>
<accession>A0A372L8B0</accession>
<reference evidence="1 2" key="1">
    <citation type="submission" date="2018-08" db="EMBL/GenBank/DDBJ databases">
        <title>Bacillus chawlae sp. nov., Bacillus glennii sp. nov., and Bacillus saganii sp. nov. Isolated from the Vehicle Assembly Building at Kennedy Space Center where the Viking Spacecraft were Assembled.</title>
        <authorList>
            <person name="Seuylemezian A."/>
            <person name="Vaishampayan P."/>
        </authorList>
    </citation>
    <scope>NUCLEOTIDE SEQUENCE [LARGE SCALE GENOMIC DNA]</scope>
    <source>
        <strain evidence="1 2">V44-8</strain>
    </source>
</reference>
<evidence type="ECO:0000313" key="1">
    <source>
        <dbReference type="EMBL" id="RFU61625.1"/>
    </source>
</evidence>
<dbReference type="AlphaFoldDB" id="A0A372L8B0"/>
<gene>
    <name evidence="1" type="ORF">D0466_17650</name>
</gene>
<dbReference type="Proteomes" id="UP000262939">
    <property type="component" value="Unassembled WGS sequence"/>
</dbReference>
<dbReference type="OrthoDB" id="2356617at2"/>
<keyword evidence="2" id="KW-1185">Reference proteome</keyword>
<name>A0A372L8B0_9BACI</name>
<organism evidence="1 2">
    <name type="scientific">Peribacillus glennii</name>
    <dbReference type="NCBI Taxonomy" id="2303991"/>
    <lineage>
        <taxon>Bacteria</taxon>
        <taxon>Bacillati</taxon>
        <taxon>Bacillota</taxon>
        <taxon>Bacilli</taxon>
        <taxon>Bacillales</taxon>
        <taxon>Bacillaceae</taxon>
        <taxon>Peribacillus</taxon>
    </lineage>
</organism>
<dbReference type="RefSeq" id="WP_117323870.1">
    <property type="nucleotide sequence ID" value="NZ_QVTD01000013.1"/>
</dbReference>
<dbReference type="EMBL" id="QVTD01000013">
    <property type="protein sequence ID" value="RFU61625.1"/>
    <property type="molecule type" value="Genomic_DNA"/>
</dbReference>